<evidence type="ECO:0000256" key="1">
    <source>
        <dbReference type="ARBA" id="ARBA00005790"/>
    </source>
</evidence>
<keyword evidence="3" id="KW-0418">Kinase</keyword>
<keyword evidence="2" id="KW-0808">Transferase</keyword>
<evidence type="ECO:0000313" key="7">
    <source>
        <dbReference type="EMBL" id="CAF1665697.1"/>
    </source>
</evidence>
<dbReference type="GO" id="GO:0005829">
    <property type="term" value="C:cytosol"/>
    <property type="evidence" value="ECO:0007669"/>
    <property type="project" value="TreeGrafter"/>
</dbReference>
<dbReference type="Gene3D" id="3.40.50.300">
    <property type="entry name" value="P-loop containing nucleotide triphosphate hydrolases"/>
    <property type="match status" value="1"/>
</dbReference>
<dbReference type="InterPro" id="IPR020590">
    <property type="entry name" value="Guanylate_kinase_CS"/>
</dbReference>
<accession>A0A815VCZ2</accession>
<dbReference type="PROSITE" id="PS00856">
    <property type="entry name" value="GUANYLATE_KINASE_1"/>
    <property type="match status" value="1"/>
</dbReference>
<dbReference type="InterPro" id="IPR008144">
    <property type="entry name" value="Guanylate_kin-like_dom"/>
</dbReference>
<dbReference type="GO" id="GO:0004385">
    <property type="term" value="F:GMP kinase activity"/>
    <property type="evidence" value="ECO:0007669"/>
    <property type="project" value="TreeGrafter"/>
</dbReference>
<dbReference type="InterPro" id="IPR008145">
    <property type="entry name" value="GK/Ca_channel_bsu"/>
</dbReference>
<dbReference type="AlphaFoldDB" id="A0A815VCZ2"/>
<dbReference type="InterPro" id="IPR027417">
    <property type="entry name" value="P-loop_NTPase"/>
</dbReference>
<comment type="similarity">
    <text evidence="1">Belongs to the guanylate kinase family.</text>
</comment>
<dbReference type="CDD" id="cd00071">
    <property type="entry name" value="GMPK"/>
    <property type="match status" value="1"/>
</dbReference>
<evidence type="ECO:0000259" key="5">
    <source>
        <dbReference type="PROSITE" id="PS50052"/>
    </source>
</evidence>
<evidence type="ECO:0000313" key="9">
    <source>
        <dbReference type="Proteomes" id="UP000663870"/>
    </source>
</evidence>
<dbReference type="Pfam" id="PF00625">
    <property type="entry name" value="Guanylate_kin"/>
    <property type="match status" value="1"/>
</dbReference>
<dbReference type="EMBL" id="CAJNOL010013894">
    <property type="protein sequence ID" value="CAF1665697.1"/>
    <property type="molecule type" value="Genomic_DNA"/>
</dbReference>
<dbReference type="PANTHER" id="PTHR23117">
    <property type="entry name" value="GUANYLATE KINASE-RELATED"/>
    <property type="match status" value="1"/>
</dbReference>
<feature type="non-terminal residue" evidence="6">
    <location>
        <position position="1"/>
    </location>
</feature>
<dbReference type="EMBL" id="CAJNOH010012025">
    <property type="protein sequence ID" value="CAF1531358.1"/>
    <property type="molecule type" value="Genomic_DNA"/>
</dbReference>
<reference evidence="6" key="1">
    <citation type="submission" date="2021-02" db="EMBL/GenBank/DDBJ databases">
        <authorList>
            <person name="Nowell W R."/>
        </authorList>
    </citation>
    <scope>NUCLEOTIDE SEQUENCE</scope>
</reference>
<gene>
    <name evidence="7" type="ORF">JXQ802_LOCUS56769</name>
    <name evidence="6" type="ORF">PYM288_LOCUS40192</name>
</gene>
<dbReference type="Proteomes" id="UP000663854">
    <property type="component" value="Unassembled WGS sequence"/>
</dbReference>
<evidence type="ECO:0000256" key="3">
    <source>
        <dbReference type="ARBA" id="ARBA00022777"/>
    </source>
</evidence>
<dbReference type="SUPFAM" id="SSF52540">
    <property type="entry name" value="P-loop containing nucleoside triphosphate hydrolases"/>
    <property type="match status" value="1"/>
</dbReference>
<protein>
    <recommendedName>
        <fullName evidence="5">Guanylate kinase-like domain-containing protein</fullName>
    </recommendedName>
</protein>
<sequence>MVREQCQLSEEVSSTSLIPFQKTRKLKISKQIRPKMPPTTTVKPRAIVLSGPSGSGKSTLIAELFKEYPTAFAFSVSHTTRAPRPGEQNGREYHFVARVDMEKMIA</sequence>
<dbReference type="Proteomes" id="UP000663870">
    <property type="component" value="Unassembled WGS sequence"/>
</dbReference>
<dbReference type="PROSITE" id="PS50052">
    <property type="entry name" value="GUANYLATE_KINASE_2"/>
    <property type="match status" value="1"/>
</dbReference>
<dbReference type="PANTHER" id="PTHR23117:SF13">
    <property type="entry name" value="GUANYLATE KINASE"/>
    <property type="match status" value="1"/>
</dbReference>
<comment type="caution">
    <text evidence="6">The sequence shown here is derived from an EMBL/GenBank/DDBJ whole genome shotgun (WGS) entry which is preliminary data.</text>
</comment>
<name>A0A815VCZ2_9BILA</name>
<evidence type="ECO:0000313" key="8">
    <source>
        <dbReference type="Proteomes" id="UP000663854"/>
    </source>
</evidence>
<organism evidence="6 8">
    <name type="scientific">Rotaria sordida</name>
    <dbReference type="NCBI Taxonomy" id="392033"/>
    <lineage>
        <taxon>Eukaryota</taxon>
        <taxon>Metazoa</taxon>
        <taxon>Spiralia</taxon>
        <taxon>Gnathifera</taxon>
        <taxon>Rotifera</taxon>
        <taxon>Eurotatoria</taxon>
        <taxon>Bdelloidea</taxon>
        <taxon>Philodinida</taxon>
        <taxon>Philodinidae</taxon>
        <taxon>Rotaria</taxon>
    </lineage>
</organism>
<keyword evidence="9" id="KW-1185">Reference proteome</keyword>
<evidence type="ECO:0000256" key="4">
    <source>
        <dbReference type="SAM" id="MobiDB-lite"/>
    </source>
</evidence>
<feature type="region of interest" description="Disordered" evidence="4">
    <location>
        <begin position="34"/>
        <end position="55"/>
    </location>
</feature>
<proteinExistence type="inferred from homology"/>
<evidence type="ECO:0000313" key="6">
    <source>
        <dbReference type="EMBL" id="CAF1531358.1"/>
    </source>
</evidence>
<evidence type="ECO:0000256" key="2">
    <source>
        <dbReference type="ARBA" id="ARBA00022679"/>
    </source>
</evidence>
<feature type="domain" description="Guanylate kinase-like" evidence="5">
    <location>
        <begin position="44"/>
        <end position="106"/>
    </location>
</feature>